<feature type="transmembrane region" description="Helical" evidence="12">
    <location>
        <begin position="55"/>
        <end position="73"/>
    </location>
</feature>
<evidence type="ECO:0000256" key="9">
    <source>
        <dbReference type="ARBA" id="ARBA00022989"/>
    </source>
</evidence>
<evidence type="ECO:0000256" key="7">
    <source>
        <dbReference type="ARBA" id="ARBA00022801"/>
    </source>
</evidence>
<proteinExistence type="predicted"/>
<reference evidence="14" key="1">
    <citation type="submission" date="2022-10" db="EMBL/GenBank/DDBJ databases">
        <title>The WGS of Solirubrobacter ginsenosidimutans DSM 21036.</title>
        <authorList>
            <person name="Jiang Z."/>
        </authorList>
    </citation>
    <scope>NUCLEOTIDE SEQUENCE</scope>
    <source>
        <strain evidence="14">DSM 21036</strain>
    </source>
</reference>
<dbReference type="Gene3D" id="3.30.2010.10">
    <property type="entry name" value="Metalloproteases ('zincins'), catalytic domain"/>
    <property type="match status" value="1"/>
</dbReference>
<evidence type="ECO:0000256" key="4">
    <source>
        <dbReference type="ARBA" id="ARBA00022670"/>
    </source>
</evidence>
<dbReference type="Pfam" id="PF01435">
    <property type="entry name" value="Peptidase_M48"/>
    <property type="match status" value="1"/>
</dbReference>
<evidence type="ECO:0000256" key="5">
    <source>
        <dbReference type="ARBA" id="ARBA00022692"/>
    </source>
</evidence>
<dbReference type="RefSeq" id="WP_270041241.1">
    <property type="nucleotide sequence ID" value="NZ_JAPDOD010000015.1"/>
</dbReference>
<evidence type="ECO:0000256" key="3">
    <source>
        <dbReference type="ARBA" id="ARBA00022475"/>
    </source>
</evidence>
<keyword evidence="10 14" id="KW-0482">Metalloprotease</keyword>
<evidence type="ECO:0000259" key="13">
    <source>
        <dbReference type="Pfam" id="PF01435"/>
    </source>
</evidence>
<keyword evidence="15" id="KW-1185">Reference proteome</keyword>
<protein>
    <submittedName>
        <fullName evidence="14">M48 family metalloprotease</fullName>
        <ecNumber evidence="14">3.4.24.-</ecNumber>
    </submittedName>
</protein>
<keyword evidence="8" id="KW-0862">Zinc</keyword>
<evidence type="ECO:0000256" key="6">
    <source>
        <dbReference type="ARBA" id="ARBA00022723"/>
    </source>
</evidence>
<dbReference type="InterPro" id="IPR001915">
    <property type="entry name" value="Peptidase_M48"/>
</dbReference>
<evidence type="ECO:0000256" key="1">
    <source>
        <dbReference type="ARBA" id="ARBA00001947"/>
    </source>
</evidence>
<dbReference type="EC" id="3.4.24.-" evidence="14"/>
<dbReference type="CDD" id="cd07328">
    <property type="entry name" value="M48_Ste24p_like"/>
    <property type="match status" value="1"/>
</dbReference>
<dbReference type="AlphaFoldDB" id="A0A9X3MS42"/>
<dbReference type="GO" id="GO:0005886">
    <property type="term" value="C:plasma membrane"/>
    <property type="evidence" value="ECO:0007669"/>
    <property type="project" value="UniProtKB-SubCell"/>
</dbReference>
<comment type="caution">
    <text evidence="14">The sequence shown here is derived from an EMBL/GenBank/DDBJ whole genome shotgun (WGS) entry which is preliminary data.</text>
</comment>
<comment type="cofactor">
    <cofactor evidence="1">
        <name>Zn(2+)</name>
        <dbReference type="ChEBI" id="CHEBI:29105"/>
    </cofactor>
</comment>
<evidence type="ECO:0000256" key="11">
    <source>
        <dbReference type="ARBA" id="ARBA00023136"/>
    </source>
</evidence>
<keyword evidence="3" id="KW-1003">Cell membrane</keyword>
<feature type="domain" description="Peptidase M48" evidence="13">
    <location>
        <begin position="90"/>
        <end position="318"/>
    </location>
</feature>
<evidence type="ECO:0000256" key="12">
    <source>
        <dbReference type="SAM" id="Phobius"/>
    </source>
</evidence>
<gene>
    <name evidence="14" type="ORF">OM076_17155</name>
</gene>
<evidence type="ECO:0000313" key="15">
    <source>
        <dbReference type="Proteomes" id="UP001149140"/>
    </source>
</evidence>
<dbReference type="PANTHER" id="PTHR43221">
    <property type="entry name" value="PROTEASE HTPX"/>
    <property type="match status" value="1"/>
</dbReference>
<dbReference type="InterPro" id="IPR050083">
    <property type="entry name" value="HtpX_protease"/>
</dbReference>
<keyword evidence="6" id="KW-0479">Metal-binding</keyword>
<comment type="subcellular location">
    <subcellularLocation>
        <location evidence="2">Cell membrane</location>
        <topology evidence="2">Multi-pass membrane protein</topology>
    </subcellularLocation>
</comment>
<evidence type="ECO:0000256" key="2">
    <source>
        <dbReference type="ARBA" id="ARBA00004651"/>
    </source>
</evidence>
<dbReference type="PANTHER" id="PTHR43221:SF1">
    <property type="entry name" value="PROTEASE HTPX"/>
    <property type="match status" value="1"/>
</dbReference>
<keyword evidence="9 12" id="KW-1133">Transmembrane helix</keyword>
<keyword evidence="11 12" id="KW-0472">Membrane</keyword>
<accession>A0A9X3MS42</accession>
<dbReference type="GO" id="GO:0006508">
    <property type="term" value="P:proteolysis"/>
    <property type="evidence" value="ECO:0007669"/>
    <property type="project" value="UniProtKB-KW"/>
</dbReference>
<dbReference type="EMBL" id="JAPDOD010000015">
    <property type="protein sequence ID" value="MDA0162006.1"/>
    <property type="molecule type" value="Genomic_DNA"/>
</dbReference>
<keyword evidence="4" id="KW-0645">Protease</keyword>
<name>A0A9X3MS42_9ACTN</name>
<evidence type="ECO:0000256" key="8">
    <source>
        <dbReference type="ARBA" id="ARBA00022833"/>
    </source>
</evidence>
<feature type="transmembrane region" description="Helical" evidence="12">
    <location>
        <begin position="21"/>
        <end position="49"/>
    </location>
</feature>
<dbReference type="GO" id="GO:0046872">
    <property type="term" value="F:metal ion binding"/>
    <property type="evidence" value="ECO:0007669"/>
    <property type="project" value="UniProtKB-KW"/>
</dbReference>
<keyword evidence="7 14" id="KW-0378">Hydrolase</keyword>
<dbReference type="Proteomes" id="UP001149140">
    <property type="component" value="Unassembled WGS sequence"/>
</dbReference>
<organism evidence="14 15">
    <name type="scientific">Solirubrobacter ginsenosidimutans</name>
    <dbReference type="NCBI Taxonomy" id="490573"/>
    <lineage>
        <taxon>Bacteria</taxon>
        <taxon>Bacillati</taxon>
        <taxon>Actinomycetota</taxon>
        <taxon>Thermoleophilia</taxon>
        <taxon>Solirubrobacterales</taxon>
        <taxon>Solirubrobacteraceae</taxon>
        <taxon>Solirubrobacter</taxon>
    </lineage>
</organism>
<evidence type="ECO:0000256" key="10">
    <source>
        <dbReference type="ARBA" id="ARBA00023049"/>
    </source>
</evidence>
<sequence length="496" mass="53714">MPSDTIDVPAGPSLAGRLAAAIALTIGFYALALALAGALIAAGVLPWVFEGRNNLWLTIAGPFFGISILVAIFPRRIRFVAPGLRLTAEDQPRLHQLITDEAVRADEPVPAEIYLTFEPNASVMEPKRGRRVLVVGIGLLRILTERELRGVLAHEFGHYRGGDLKAGPWIYRTRTAIGRTIDNLSEHEVADESWSQRAIRKPFLWYGNAFLRITAAISRREEFAADACAVQSVGRAAHVSALQRLHAFGPGFDFYWQHEVVPVLQSGRRPSVSDGFRRFVEHEDVTKSADAHLEEIREKASDAYDSHPSLAERIAAVQGQPDGVADNTPCAIGLLRDADAAERELLAYVIGDELREFEPVDWDAVGNEVYGRRAEALTEAYPQILDGVSLGTLPDAVAAIPATARKLDADESDDPNGLVAHVLGDGALLALRSAGWTLTAEPAEPIGARRGDAVLAPHSVVDQLRTGELDAETWRERAQSLGVSDLELARAAAPAA</sequence>
<dbReference type="GO" id="GO:0004222">
    <property type="term" value="F:metalloendopeptidase activity"/>
    <property type="evidence" value="ECO:0007669"/>
    <property type="project" value="InterPro"/>
</dbReference>
<evidence type="ECO:0000313" key="14">
    <source>
        <dbReference type="EMBL" id="MDA0162006.1"/>
    </source>
</evidence>
<keyword evidence="5 12" id="KW-0812">Transmembrane</keyword>